<evidence type="ECO:0000313" key="4">
    <source>
        <dbReference type="Proteomes" id="UP000664534"/>
    </source>
</evidence>
<feature type="domain" description="Subtelomeric hrmA-associated cluster protein AFUB-079030/YDR124W-like helical bundle" evidence="2">
    <location>
        <begin position="186"/>
        <end position="335"/>
    </location>
</feature>
<feature type="compositionally biased region" description="Basic and acidic residues" evidence="1">
    <location>
        <begin position="384"/>
        <end position="393"/>
    </location>
</feature>
<dbReference type="PANTHER" id="PTHR36102">
    <property type="entry name" value="CHROMOSOME 10, WHOLE GENOME SHOTGUN SEQUENCE"/>
    <property type="match status" value="1"/>
</dbReference>
<name>A0A8H3EFS4_9LECA</name>
<feature type="compositionally biased region" description="Basic residues" evidence="1">
    <location>
        <begin position="123"/>
        <end position="136"/>
    </location>
</feature>
<dbReference type="Proteomes" id="UP000664534">
    <property type="component" value="Unassembled WGS sequence"/>
</dbReference>
<proteinExistence type="predicted"/>
<feature type="region of interest" description="Disordered" evidence="1">
    <location>
        <begin position="13"/>
        <end position="41"/>
    </location>
</feature>
<feature type="compositionally biased region" description="Acidic residues" evidence="1">
    <location>
        <begin position="162"/>
        <end position="177"/>
    </location>
</feature>
<accession>A0A8H3EFS4</accession>
<dbReference type="OrthoDB" id="5338458at2759"/>
<dbReference type="InterPro" id="IPR047092">
    <property type="entry name" value="AFUB_07903/YDR124W-like_hel"/>
</dbReference>
<dbReference type="Pfam" id="PF11001">
    <property type="entry name" value="AFUB_07903_YDR124W_hel"/>
    <property type="match status" value="1"/>
</dbReference>
<dbReference type="EMBL" id="CAJPDT010000001">
    <property type="protein sequence ID" value="CAF9904830.1"/>
    <property type="molecule type" value="Genomic_DNA"/>
</dbReference>
<feature type="region of interest" description="Disordered" evidence="1">
    <location>
        <begin position="72"/>
        <end position="178"/>
    </location>
</feature>
<dbReference type="PANTHER" id="PTHR36102:SF1">
    <property type="entry name" value="YDR124W-LIKE HELICAL BUNDLE DOMAIN-CONTAINING PROTEIN"/>
    <property type="match status" value="1"/>
</dbReference>
<protein>
    <recommendedName>
        <fullName evidence="2">Subtelomeric hrmA-associated cluster protein AFUB-079030/YDR124W-like helical bundle domain-containing protein</fullName>
    </recommendedName>
</protein>
<feature type="region of interest" description="Disordered" evidence="1">
    <location>
        <begin position="358"/>
        <end position="401"/>
    </location>
</feature>
<gene>
    <name evidence="3" type="ORF">IMSHALPRED_000186</name>
</gene>
<feature type="compositionally biased region" description="Basic and acidic residues" evidence="1">
    <location>
        <begin position="76"/>
        <end position="87"/>
    </location>
</feature>
<reference evidence="3" key="1">
    <citation type="submission" date="2021-03" db="EMBL/GenBank/DDBJ databases">
        <authorList>
            <person name="Tagirdzhanova G."/>
        </authorList>
    </citation>
    <scope>NUCLEOTIDE SEQUENCE</scope>
</reference>
<comment type="caution">
    <text evidence="3">The sequence shown here is derived from an EMBL/GenBank/DDBJ whole genome shotgun (WGS) entry which is preliminary data.</text>
</comment>
<sequence>MVQGVIWNRGACRPFGVPSKTSSDSSNDDENRARRLSVTESPANAVPMSRIQALLEYCSEVTYRLDSGKVFRHTRTHPEPQEVRNEDSLTTSRPSRPSAYAVEDSDREDTESNSGQARGLPRVGRRGPTPKRKRPGSRSSTPPLRTKRRPATNRRGTLKSDDDSDDDEEPDELEGAETELRQIRVDEVHRWFEIAFRLINQLACKDIVKFWIKFCHPKKQTSHPYNGGKRYAERSVAEYGYLGHYTMPDYWPSDLGWKKQTGIGCRHKEPDHIKKPERLKLLVHLLRCERRGFRDGKFNFSLKNLKQSTNGIHLESERNWTTGYVERLAEIYRVRAKEMEFERGEIDGDTLVNVQMPKPRGKARKAPKPAVKAGQVASPASGKLKKEPEEPSSIKRNAPVANMGVVAQTETEDLDISGESELSILLDTCSSTEDVAPGASCPAPSSFEARTIPHGLPFSISPSPTDRQNWTPQSANLARDRPTFTHPNPFGPIATPCEGQRSLPLRDQCYFGASPMHGFPAQAVPRPYNHASTASSLAAPRPHPHRQFPRTALPPRPIAPKVENMRHPTFSASSSGLAGAFDPQPNSDLWRAQIEPPPYTTVADPNASLYPFPDNTSFGTAYSDPTLSGGLPLDSWQEGTQAFTAPFEYQQGLGEDLQPRLDFQAAGEAPYQPLCVNATSAGGADVPSDGFLYTPDYRSQFSLSTEHNFDPFAQDHR</sequence>
<dbReference type="AlphaFoldDB" id="A0A8H3EFS4"/>
<evidence type="ECO:0000313" key="3">
    <source>
        <dbReference type="EMBL" id="CAF9904830.1"/>
    </source>
</evidence>
<evidence type="ECO:0000259" key="2">
    <source>
        <dbReference type="Pfam" id="PF11001"/>
    </source>
</evidence>
<keyword evidence="4" id="KW-1185">Reference proteome</keyword>
<dbReference type="InterPro" id="IPR021264">
    <property type="entry name" value="AFUB_079030/YDR124W-like"/>
</dbReference>
<evidence type="ECO:0000256" key="1">
    <source>
        <dbReference type="SAM" id="MobiDB-lite"/>
    </source>
</evidence>
<organism evidence="3 4">
    <name type="scientific">Imshaugia aleurites</name>
    <dbReference type="NCBI Taxonomy" id="172621"/>
    <lineage>
        <taxon>Eukaryota</taxon>
        <taxon>Fungi</taxon>
        <taxon>Dikarya</taxon>
        <taxon>Ascomycota</taxon>
        <taxon>Pezizomycotina</taxon>
        <taxon>Lecanoromycetes</taxon>
        <taxon>OSLEUM clade</taxon>
        <taxon>Lecanoromycetidae</taxon>
        <taxon>Lecanorales</taxon>
        <taxon>Lecanorineae</taxon>
        <taxon>Parmeliaceae</taxon>
        <taxon>Imshaugia</taxon>
    </lineage>
</organism>
<feature type="region of interest" description="Disordered" evidence="1">
    <location>
        <begin position="531"/>
        <end position="556"/>
    </location>
</feature>